<dbReference type="PROSITE" id="PS00107">
    <property type="entry name" value="PROTEIN_KINASE_ATP"/>
    <property type="match status" value="1"/>
</dbReference>
<gene>
    <name evidence="10" type="ORF">AWZ03_010991</name>
</gene>
<evidence type="ECO:0000313" key="11">
    <source>
        <dbReference type="Proteomes" id="UP000295192"/>
    </source>
</evidence>
<dbReference type="GO" id="GO:0019899">
    <property type="term" value="F:enzyme binding"/>
    <property type="evidence" value="ECO:0007669"/>
    <property type="project" value="UniProtKB-ARBA"/>
</dbReference>
<keyword evidence="6 7" id="KW-0067">ATP-binding</keyword>
<evidence type="ECO:0000256" key="3">
    <source>
        <dbReference type="ARBA" id="ARBA00022679"/>
    </source>
</evidence>
<dbReference type="Proteomes" id="UP000295192">
    <property type="component" value="Unassembled WGS sequence"/>
</dbReference>
<keyword evidence="2 8" id="KW-0723">Serine/threonine-protein kinase</keyword>
<feature type="binding site" evidence="7">
    <location>
        <position position="35"/>
    </location>
    <ligand>
        <name>ATP</name>
        <dbReference type="ChEBI" id="CHEBI:30616"/>
    </ligand>
</feature>
<keyword evidence="4 7" id="KW-0547">Nucleotide-binding</keyword>
<dbReference type="SMART" id="SM00220">
    <property type="entry name" value="S_TKc"/>
    <property type="match status" value="1"/>
</dbReference>
<dbReference type="GO" id="GO:0005524">
    <property type="term" value="F:ATP binding"/>
    <property type="evidence" value="ECO:0007669"/>
    <property type="project" value="UniProtKB-UniRule"/>
</dbReference>
<keyword evidence="11" id="KW-1185">Reference proteome</keyword>
<evidence type="ECO:0000256" key="8">
    <source>
        <dbReference type="RuleBase" id="RU000304"/>
    </source>
</evidence>
<dbReference type="InterPro" id="IPR011009">
    <property type="entry name" value="Kinase-like_dom_sf"/>
</dbReference>
<dbReference type="PANTHER" id="PTHR46716">
    <property type="entry name" value="MITOGEN-ACTIVATED PROTEIN KINASE KINASE KINASE 7"/>
    <property type="match status" value="1"/>
</dbReference>
<dbReference type="InterPro" id="IPR000719">
    <property type="entry name" value="Prot_kinase_dom"/>
</dbReference>
<dbReference type="GO" id="GO:0007254">
    <property type="term" value="P:JNK cascade"/>
    <property type="evidence" value="ECO:0007669"/>
    <property type="project" value="TreeGrafter"/>
</dbReference>
<dbReference type="PANTHER" id="PTHR46716:SF1">
    <property type="entry name" value="MITOGEN-ACTIVATED PROTEIN KINASE KINASE KINASE 7"/>
    <property type="match status" value="1"/>
</dbReference>
<dbReference type="OrthoDB" id="10261027at2759"/>
<dbReference type="Pfam" id="PF00069">
    <property type="entry name" value="Pkinase"/>
    <property type="match status" value="1"/>
</dbReference>
<evidence type="ECO:0000256" key="1">
    <source>
        <dbReference type="ARBA" id="ARBA00006529"/>
    </source>
</evidence>
<evidence type="ECO:0000259" key="9">
    <source>
        <dbReference type="PROSITE" id="PS50011"/>
    </source>
</evidence>
<dbReference type="PIRSF" id="PIRSF000654">
    <property type="entry name" value="Integrin-linked_kinase"/>
    <property type="match status" value="1"/>
</dbReference>
<dbReference type="STRING" id="7232.A0A484B2T3"/>
<name>A0A484B2T3_DRONA</name>
<evidence type="ECO:0000256" key="7">
    <source>
        <dbReference type="PROSITE-ProRule" id="PRU10141"/>
    </source>
</evidence>
<dbReference type="OMA" id="CENEAGH"/>
<keyword evidence="3" id="KW-0808">Transferase</keyword>
<evidence type="ECO:0000256" key="5">
    <source>
        <dbReference type="ARBA" id="ARBA00022777"/>
    </source>
</evidence>
<comment type="caution">
    <text evidence="10">The sequence shown here is derived from an EMBL/GenBank/DDBJ whole genome shotgun (WGS) entry which is preliminary data.</text>
</comment>
<dbReference type="EMBL" id="LSRL02000217">
    <property type="protein sequence ID" value="TDG42582.1"/>
    <property type="molecule type" value="Genomic_DNA"/>
</dbReference>
<dbReference type="Gene3D" id="1.10.510.10">
    <property type="entry name" value="Transferase(Phosphotransferase) domain 1"/>
    <property type="match status" value="1"/>
</dbReference>
<dbReference type="GO" id="GO:0004709">
    <property type="term" value="F:MAP kinase kinase kinase activity"/>
    <property type="evidence" value="ECO:0007669"/>
    <property type="project" value="TreeGrafter"/>
</dbReference>
<dbReference type="InterPro" id="IPR008271">
    <property type="entry name" value="Ser/Thr_kinase_AS"/>
</dbReference>
<evidence type="ECO:0000313" key="10">
    <source>
        <dbReference type="EMBL" id="TDG42582.1"/>
    </source>
</evidence>
<organism evidence="10 11">
    <name type="scientific">Drosophila navojoa</name>
    <name type="common">Fruit fly</name>
    <dbReference type="NCBI Taxonomy" id="7232"/>
    <lineage>
        <taxon>Eukaryota</taxon>
        <taxon>Metazoa</taxon>
        <taxon>Ecdysozoa</taxon>
        <taxon>Arthropoda</taxon>
        <taxon>Hexapoda</taxon>
        <taxon>Insecta</taxon>
        <taxon>Pterygota</taxon>
        <taxon>Neoptera</taxon>
        <taxon>Endopterygota</taxon>
        <taxon>Diptera</taxon>
        <taxon>Brachycera</taxon>
        <taxon>Muscomorpha</taxon>
        <taxon>Ephydroidea</taxon>
        <taxon>Drosophilidae</taxon>
        <taxon>Drosophila</taxon>
    </lineage>
</organism>
<evidence type="ECO:0000256" key="2">
    <source>
        <dbReference type="ARBA" id="ARBA00022527"/>
    </source>
</evidence>
<comment type="similarity">
    <text evidence="1">Belongs to the protein kinase superfamily. STE Ser/Thr protein kinase family. MAP kinase kinase kinase subfamily.</text>
</comment>
<proteinExistence type="inferred from homology"/>
<dbReference type="InterPro" id="IPR017441">
    <property type="entry name" value="Protein_kinase_ATP_BS"/>
</dbReference>
<reference evidence="10 11" key="1">
    <citation type="journal article" date="2019" name="J. Hered.">
        <title>An Improved Genome Assembly for Drosophila navojoa, the Basal Species in the mojavensis Cluster.</title>
        <authorList>
            <person name="Vanderlinde T."/>
            <person name="Dupim E.G."/>
            <person name="Nazario-Yepiz N.O."/>
            <person name="Carvalho A.B."/>
        </authorList>
    </citation>
    <scope>NUCLEOTIDE SEQUENCE [LARGE SCALE GENOMIC DNA]</scope>
    <source>
        <strain evidence="10">Navoj_Jal97</strain>
        <tissue evidence="10">Whole organism</tissue>
    </source>
</reference>
<keyword evidence="5" id="KW-0418">Kinase</keyword>
<dbReference type="GO" id="GO:0043123">
    <property type="term" value="P:positive regulation of canonical NF-kappaB signal transduction"/>
    <property type="evidence" value="ECO:0007669"/>
    <property type="project" value="TreeGrafter"/>
</dbReference>
<protein>
    <recommendedName>
        <fullName evidence="9">Protein kinase domain-containing protein</fullName>
    </recommendedName>
</protein>
<accession>A0A484B2T3</accession>
<evidence type="ECO:0000256" key="4">
    <source>
        <dbReference type="ARBA" id="ARBA00022741"/>
    </source>
</evidence>
<dbReference type="GO" id="GO:0006955">
    <property type="term" value="P:immune response"/>
    <property type="evidence" value="ECO:0007669"/>
    <property type="project" value="TreeGrafter"/>
</dbReference>
<dbReference type="PROSITE" id="PS50011">
    <property type="entry name" value="PROTEIN_KINASE_DOM"/>
    <property type="match status" value="1"/>
</dbReference>
<dbReference type="PROSITE" id="PS00108">
    <property type="entry name" value="PROTEIN_KINASE_ST"/>
    <property type="match status" value="1"/>
</dbReference>
<feature type="domain" description="Protein kinase" evidence="9">
    <location>
        <begin position="8"/>
        <end position="263"/>
    </location>
</feature>
<dbReference type="AlphaFoldDB" id="A0A484B2T3"/>
<sequence length="269" mass="31102">MENITEISSGEEQIGRGGFGIVYKVLWHRSVMAVKICSQTETHKFEREARQMSRSGHKNIVRLFGSCFKGDCGYLVMDYEECGSLYEYLHDREQREYTMAMAIDWMIQCIQGINHMHSMKPRPLIHRDLKTANLLLSQNYKNLKIGDFGISTDLRTMMSSLAGTAGYTAPEVLSGKKYTEKCDIYSFGIVLWEVMARRKPFHHLENQTAWAKIFATDRGERPKLKDIIPNCEKLQRLIENCWDQEPKNRPAGTQIELKDIPCLDIIMRP</sequence>
<evidence type="ECO:0000256" key="6">
    <source>
        <dbReference type="ARBA" id="ARBA00022840"/>
    </source>
</evidence>
<dbReference type="SUPFAM" id="SSF56112">
    <property type="entry name" value="Protein kinase-like (PK-like)"/>
    <property type="match status" value="1"/>
</dbReference>